<proteinExistence type="predicted"/>
<keyword evidence="1" id="KW-1185">Reference proteome</keyword>
<dbReference type="OrthoDB" id="7880149at2759"/>
<dbReference type="KEGG" id="dqu:106749713"/>
<gene>
    <name evidence="2" type="primary">LOC106749713</name>
</gene>
<dbReference type="PANTHER" id="PTHR14787">
    <property type="entry name" value="C10ORF188 FAMILY MEMBER"/>
    <property type="match status" value="1"/>
</dbReference>
<dbReference type="AlphaFoldDB" id="A0A6P3Y245"/>
<reference evidence="2" key="1">
    <citation type="submission" date="2025-08" db="UniProtKB">
        <authorList>
            <consortium name="RefSeq"/>
        </authorList>
    </citation>
    <scope>IDENTIFICATION</scope>
</reference>
<dbReference type="RefSeq" id="XP_014484905.1">
    <property type="nucleotide sequence ID" value="XM_014629419.1"/>
</dbReference>
<dbReference type="PANTHER" id="PTHR14787:SF1">
    <property type="entry name" value="ATPASE PAAT"/>
    <property type="match status" value="1"/>
</dbReference>
<dbReference type="InterPro" id="IPR028043">
    <property type="entry name" value="PAAT-like"/>
</dbReference>
<dbReference type="GeneID" id="106749713"/>
<protein>
    <submittedName>
        <fullName evidence="2">Uncharacterized protein LOC106749713</fullName>
    </submittedName>
</protein>
<name>A0A6P3Y245_DINQU</name>
<evidence type="ECO:0000313" key="2">
    <source>
        <dbReference type="RefSeq" id="XP_014484905.1"/>
    </source>
</evidence>
<dbReference type="Pfam" id="PF14958">
    <property type="entry name" value="PAAT-like"/>
    <property type="match status" value="1"/>
</dbReference>
<accession>A0A6P3Y245</accession>
<evidence type="ECO:0000313" key="1">
    <source>
        <dbReference type="Proteomes" id="UP000515204"/>
    </source>
</evidence>
<organism evidence="1 2">
    <name type="scientific">Dinoponera quadriceps</name>
    <name type="common">South American ant</name>
    <dbReference type="NCBI Taxonomy" id="609295"/>
    <lineage>
        <taxon>Eukaryota</taxon>
        <taxon>Metazoa</taxon>
        <taxon>Ecdysozoa</taxon>
        <taxon>Arthropoda</taxon>
        <taxon>Hexapoda</taxon>
        <taxon>Insecta</taxon>
        <taxon>Pterygota</taxon>
        <taxon>Neoptera</taxon>
        <taxon>Endopterygota</taxon>
        <taxon>Hymenoptera</taxon>
        <taxon>Apocrita</taxon>
        <taxon>Aculeata</taxon>
        <taxon>Formicoidea</taxon>
        <taxon>Formicidae</taxon>
        <taxon>Ponerinae</taxon>
        <taxon>Ponerini</taxon>
        <taxon>Dinoponera</taxon>
    </lineage>
</organism>
<sequence length="308" mass="35159">MNVTSADDVCKPYKPPPAKCDFLHVSCNWWVTNGKLFHHVITTTPLHASEKISLADIVTLDTCISLEPTESESAEPCMLDIRVKNHQKIARIAVVSEANVLEFFKQSGEYETTIFADFIDEFRNNSVYLAETAIQPPSTEASIKFTRTRNKGTTMWIYGVRLVLTDPPKDTKTDIFNYDVIQTFLSNVNGEKTRRGADMAKKMLECFNVEEITINEQCCQRSLETLTLDSLTNAFVCKNGILKTDNEKESSSHADDSKKLDVDVKMYIDNKFHDMEKRLMQRMDEMEVTTNQKLDAILRKLETIAYLK</sequence>
<dbReference type="Proteomes" id="UP000515204">
    <property type="component" value="Unplaced"/>
</dbReference>